<dbReference type="RefSeq" id="WP_197920821.1">
    <property type="nucleotide sequence ID" value="NZ_CAWPTA010000007.1"/>
</dbReference>
<dbReference type="GO" id="GO:0016787">
    <property type="term" value="F:hydrolase activity"/>
    <property type="evidence" value="ECO:0007669"/>
    <property type="project" value="UniProtKB-KW"/>
</dbReference>
<proteinExistence type="predicted"/>
<protein>
    <submittedName>
        <fullName evidence="1">Metal-dependent hydrolase</fullName>
    </submittedName>
</protein>
<accession>A0ABS0N2C2</accession>
<dbReference type="PANTHER" id="PTHR39456">
    <property type="entry name" value="METAL-DEPENDENT HYDROLASE"/>
    <property type="match status" value="1"/>
</dbReference>
<dbReference type="Proteomes" id="UP000602442">
    <property type="component" value="Unassembled WGS sequence"/>
</dbReference>
<name>A0ABS0N2C2_9SPHN</name>
<reference evidence="1 2" key="1">
    <citation type="submission" date="2020-11" db="EMBL/GenBank/DDBJ databases">
        <title>Erythrobacter sediminis sp. nov., a marine bacterium from a tidal flat of Garorim Bay.</title>
        <authorList>
            <person name="Kim D."/>
            <person name="Yoo Y."/>
            <person name="Kim J.-J."/>
        </authorList>
    </citation>
    <scope>NUCLEOTIDE SEQUENCE [LARGE SCALE GENOMIC DNA]</scope>
    <source>
        <strain evidence="1 2">JGD-13</strain>
    </source>
</reference>
<dbReference type="Pfam" id="PF10118">
    <property type="entry name" value="Metal_hydrol"/>
    <property type="match status" value="1"/>
</dbReference>
<organism evidence="1 2">
    <name type="scientific">Aurantiacibacter sediminis</name>
    <dbReference type="NCBI Taxonomy" id="2793064"/>
    <lineage>
        <taxon>Bacteria</taxon>
        <taxon>Pseudomonadati</taxon>
        <taxon>Pseudomonadota</taxon>
        <taxon>Alphaproteobacteria</taxon>
        <taxon>Sphingomonadales</taxon>
        <taxon>Erythrobacteraceae</taxon>
        <taxon>Aurantiacibacter</taxon>
    </lineage>
</organism>
<gene>
    <name evidence="1" type="ORF">I5L03_05815</name>
</gene>
<dbReference type="EMBL" id="JAEANY010000002">
    <property type="protein sequence ID" value="MBH5322097.1"/>
    <property type="molecule type" value="Genomic_DNA"/>
</dbReference>
<dbReference type="InterPro" id="IPR016516">
    <property type="entry name" value="UCP07580"/>
</dbReference>
<sequence>MTATPHWQEKRAKTPAMTVRNRRFGRGLRRERGIDPVVASWFGALSCSFPRAEVMFIEAVRAFRDEVPPKLAEEIRDFIKQEVNHSREHLAFNRAFEEIGYDLSAIDARVAQSVADTQAQAPIFQLSITCALEHFTAILANLFLREPEEFATTGIGDPQLWLWHAVEEIEHKGVAFDTWQHATREWSSFQRYRARVMIMLAVTVRFLRNRTADSLDLLEQDGITGWRARWQLLAYLVFKPGMLRKVFGAWLSWFKPGFHPWHHDDSYLIAEWDNQQTLPERSKAGSKGGPATT</sequence>
<comment type="caution">
    <text evidence="1">The sequence shown here is derived from an EMBL/GenBank/DDBJ whole genome shotgun (WGS) entry which is preliminary data.</text>
</comment>
<keyword evidence="2" id="KW-1185">Reference proteome</keyword>
<evidence type="ECO:0000313" key="2">
    <source>
        <dbReference type="Proteomes" id="UP000602442"/>
    </source>
</evidence>
<evidence type="ECO:0000313" key="1">
    <source>
        <dbReference type="EMBL" id="MBH5322097.1"/>
    </source>
</evidence>
<dbReference type="PANTHER" id="PTHR39456:SF1">
    <property type="entry name" value="METAL-DEPENDENT HYDROLASE"/>
    <property type="match status" value="1"/>
</dbReference>
<dbReference type="PIRSF" id="PIRSF007580">
    <property type="entry name" value="UCP07580"/>
    <property type="match status" value="1"/>
</dbReference>
<keyword evidence="1" id="KW-0378">Hydrolase</keyword>